<evidence type="ECO:0000259" key="3">
    <source>
        <dbReference type="PROSITE" id="PS50977"/>
    </source>
</evidence>
<dbReference type="Gene3D" id="1.10.357.10">
    <property type="entry name" value="Tetracycline Repressor, domain 2"/>
    <property type="match status" value="1"/>
</dbReference>
<dbReference type="InterPro" id="IPR041583">
    <property type="entry name" value="TetR_C_31"/>
</dbReference>
<dbReference type="InterPro" id="IPR050109">
    <property type="entry name" value="HTH-type_TetR-like_transc_reg"/>
</dbReference>
<organism evidence="4 5">
    <name type="scientific">Salininema proteolyticum</name>
    <dbReference type="NCBI Taxonomy" id="1607685"/>
    <lineage>
        <taxon>Bacteria</taxon>
        <taxon>Bacillati</taxon>
        <taxon>Actinomycetota</taxon>
        <taxon>Actinomycetes</taxon>
        <taxon>Glycomycetales</taxon>
        <taxon>Glycomycetaceae</taxon>
        <taxon>Salininema</taxon>
    </lineage>
</organism>
<dbReference type="Proteomes" id="UP001595823">
    <property type="component" value="Unassembled WGS sequence"/>
</dbReference>
<accession>A0ABV8U4Y6</accession>
<keyword evidence="1 2" id="KW-0238">DNA-binding</keyword>
<comment type="caution">
    <text evidence="4">The sequence shown here is derived from an EMBL/GenBank/DDBJ whole genome shotgun (WGS) entry which is preliminary data.</text>
</comment>
<dbReference type="RefSeq" id="WP_380624418.1">
    <property type="nucleotide sequence ID" value="NZ_JBHSDK010000030.1"/>
</dbReference>
<dbReference type="PRINTS" id="PR00455">
    <property type="entry name" value="HTHTETR"/>
</dbReference>
<sequence length="191" mass="20755">MGNRDALLAGAKQCLLDKGYDRTTVRDIATAASVSMAAIGYHFGSRDSLLQQALFDALEEWDASLQESLAEAAGKKGRERFLTVWELLIHHIRENPTMWRASFELFLQAQRSPELMAAYRQGQPGALSAMAALASGIDEDSLSPEEIRTTGTVQLALVSGVVMQWLTNPETAPSPEEILDGVGSLASYGRD</sequence>
<name>A0ABV8U4Y6_9ACTN</name>
<proteinExistence type="predicted"/>
<gene>
    <name evidence="4" type="ORF">ACFPET_19720</name>
</gene>
<dbReference type="Pfam" id="PF17940">
    <property type="entry name" value="TetR_C_31"/>
    <property type="match status" value="1"/>
</dbReference>
<feature type="DNA-binding region" description="H-T-H motif" evidence="2">
    <location>
        <begin position="24"/>
        <end position="43"/>
    </location>
</feature>
<dbReference type="SUPFAM" id="SSF48498">
    <property type="entry name" value="Tetracyclin repressor-like, C-terminal domain"/>
    <property type="match status" value="1"/>
</dbReference>
<dbReference type="SUPFAM" id="SSF46689">
    <property type="entry name" value="Homeodomain-like"/>
    <property type="match status" value="1"/>
</dbReference>
<dbReference type="InterPro" id="IPR001647">
    <property type="entry name" value="HTH_TetR"/>
</dbReference>
<dbReference type="PROSITE" id="PS50977">
    <property type="entry name" value="HTH_TETR_2"/>
    <property type="match status" value="1"/>
</dbReference>
<dbReference type="PANTHER" id="PTHR30055">
    <property type="entry name" value="HTH-TYPE TRANSCRIPTIONAL REGULATOR RUTR"/>
    <property type="match status" value="1"/>
</dbReference>
<dbReference type="PANTHER" id="PTHR30055:SF219">
    <property type="entry name" value="TRANSCRIPTIONAL REGULATORY PROTEIN"/>
    <property type="match status" value="1"/>
</dbReference>
<dbReference type="InterPro" id="IPR036271">
    <property type="entry name" value="Tet_transcr_reg_TetR-rel_C_sf"/>
</dbReference>
<evidence type="ECO:0000313" key="4">
    <source>
        <dbReference type="EMBL" id="MFC4337430.1"/>
    </source>
</evidence>
<keyword evidence="5" id="KW-1185">Reference proteome</keyword>
<protein>
    <submittedName>
        <fullName evidence="4">TetR family transcriptional regulator</fullName>
    </submittedName>
</protein>
<dbReference type="Pfam" id="PF00440">
    <property type="entry name" value="TetR_N"/>
    <property type="match status" value="1"/>
</dbReference>
<reference evidence="5" key="1">
    <citation type="journal article" date="2019" name="Int. J. Syst. Evol. Microbiol.">
        <title>The Global Catalogue of Microorganisms (GCM) 10K type strain sequencing project: providing services to taxonomists for standard genome sequencing and annotation.</title>
        <authorList>
            <consortium name="The Broad Institute Genomics Platform"/>
            <consortium name="The Broad Institute Genome Sequencing Center for Infectious Disease"/>
            <person name="Wu L."/>
            <person name="Ma J."/>
        </authorList>
    </citation>
    <scope>NUCLEOTIDE SEQUENCE [LARGE SCALE GENOMIC DNA]</scope>
    <source>
        <strain evidence="5">IBRC-M 10908</strain>
    </source>
</reference>
<dbReference type="InterPro" id="IPR009057">
    <property type="entry name" value="Homeodomain-like_sf"/>
</dbReference>
<evidence type="ECO:0000256" key="1">
    <source>
        <dbReference type="ARBA" id="ARBA00023125"/>
    </source>
</evidence>
<evidence type="ECO:0000313" key="5">
    <source>
        <dbReference type="Proteomes" id="UP001595823"/>
    </source>
</evidence>
<dbReference type="EMBL" id="JBHSDK010000030">
    <property type="protein sequence ID" value="MFC4337430.1"/>
    <property type="molecule type" value="Genomic_DNA"/>
</dbReference>
<evidence type="ECO:0000256" key="2">
    <source>
        <dbReference type="PROSITE-ProRule" id="PRU00335"/>
    </source>
</evidence>
<feature type="domain" description="HTH tetR-type" evidence="3">
    <location>
        <begin position="1"/>
        <end position="61"/>
    </location>
</feature>